<dbReference type="Gene3D" id="3.40.50.300">
    <property type="entry name" value="P-loop containing nucleotide triphosphate hydrolases"/>
    <property type="match status" value="1"/>
</dbReference>
<evidence type="ECO:0000256" key="5">
    <source>
        <dbReference type="ARBA" id="ARBA00022777"/>
    </source>
</evidence>
<dbReference type="PANTHER" id="PTHR10344">
    <property type="entry name" value="THYMIDYLATE KINASE"/>
    <property type="match status" value="1"/>
</dbReference>
<dbReference type="GO" id="GO:0006227">
    <property type="term" value="P:dUDP biosynthetic process"/>
    <property type="evidence" value="ECO:0007669"/>
    <property type="project" value="TreeGrafter"/>
</dbReference>
<sequence>MSFIKDHTKNNSNVRAKPFVLVMEGIDYSGKTTLAHRIQAALTKRAYQVKLLHDPKGSPNGRIIWDTILTLKKQAAHPITEFFLFLAARNELIYKEALGGEKKTDVIIFDRFIFSTIAYQLTHQPQYWELLLSIHRSFSSLVPHSCIYCEIDFNTFQLRSQARSKKDSFDQMNKERFNAIQWAYDQALRLPFCPVIRVNCLHEESFASLIDTIESSLQH</sequence>
<feature type="domain" description="Thymidylate kinase-like" evidence="9">
    <location>
        <begin position="24"/>
        <end position="188"/>
    </location>
</feature>
<dbReference type="HAMAP" id="MF_00165">
    <property type="entry name" value="Thymidylate_kinase"/>
    <property type="match status" value="1"/>
</dbReference>
<evidence type="ECO:0000313" key="10">
    <source>
        <dbReference type="EMBL" id="AWN81949.1"/>
    </source>
</evidence>
<keyword evidence="2 8" id="KW-0808">Transferase</keyword>
<dbReference type="EMBL" id="CP029619">
    <property type="protein sequence ID" value="AWN81949.1"/>
    <property type="molecule type" value="Genomic_DNA"/>
</dbReference>
<dbReference type="InterPro" id="IPR018094">
    <property type="entry name" value="Thymidylate_kinase"/>
</dbReference>
<keyword evidence="3 8" id="KW-0545">Nucleotide biosynthesis</keyword>
<keyword evidence="4 8" id="KW-0547">Nucleotide-binding</keyword>
<dbReference type="InterPro" id="IPR039430">
    <property type="entry name" value="Thymidylate_kin-like_dom"/>
</dbReference>
<comment type="caution">
    <text evidence="8">Lacks conserved residue(s) required for the propagation of feature annotation.</text>
</comment>
<dbReference type="InterPro" id="IPR027417">
    <property type="entry name" value="P-loop_NTPase"/>
</dbReference>
<evidence type="ECO:0000256" key="7">
    <source>
        <dbReference type="ARBA" id="ARBA00048743"/>
    </source>
</evidence>
<dbReference type="KEGG" id="cher:DK880_00635"/>
<comment type="similarity">
    <text evidence="1 8">Belongs to the thymidylate kinase family.</text>
</comment>
<evidence type="ECO:0000259" key="9">
    <source>
        <dbReference type="Pfam" id="PF02223"/>
    </source>
</evidence>
<dbReference type="RefSeq" id="WP_109997352.1">
    <property type="nucleotide sequence ID" value="NZ_CP029619.1"/>
</dbReference>
<dbReference type="OrthoDB" id="9774907at2"/>
<dbReference type="GO" id="GO:0005524">
    <property type="term" value="F:ATP binding"/>
    <property type="evidence" value="ECO:0007669"/>
    <property type="project" value="UniProtKB-UniRule"/>
</dbReference>
<gene>
    <name evidence="8 10" type="primary">tmk</name>
    <name evidence="10" type="ORF">DK880_00635</name>
</gene>
<keyword evidence="11" id="KW-1185">Reference proteome</keyword>
<keyword evidence="6 8" id="KW-0067">ATP-binding</keyword>
<dbReference type="GO" id="GO:0006235">
    <property type="term" value="P:dTTP biosynthetic process"/>
    <property type="evidence" value="ECO:0007669"/>
    <property type="project" value="UniProtKB-UniRule"/>
</dbReference>
<evidence type="ECO:0000313" key="11">
    <source>
        <dbReference type="Proteomes" id="UP000245872"/>
    </source>
</evidence>
<dbReference type="EC" id="2.7.4.9" evidence="8"/>
<evidence type="ECO:0000256" key="1">
    <source>
        <dbReference type="ARBA" id="ARBA00009776"/>
    </source>
</evidence>
<dbReference type="CDD" id="cd01672">
    <property type="entry name" value="TMPK"/>
    <property type="match status" value="1"/>
</dbReference>
<dbReference type="Pfam" id="PF02223">
    <property type="entry name" value="Thymidylate_kin"/>
    <property type="match status" value="1"/>
</dbReference>
<dbReference type="SUPFAM" id="SSF52540">
    <property type="entry name" value="P-loop containing nucleoside triphosphate hydrolases"/>
    <property type="match status" value="1"/>
</dbReference>
<protein>
    <recommendedName>
        <fullName evidence="8">Thymidylate kinase</fullName>
        <ecNumber evidence="8">2.7.4.9</ecNumber>
    </recommendedName>
    <alternativeName>
        <fullName evidence="8">dTMP kinase</fullName>
    </alternativeName>
</protein>
<evidence type="ECO:0000256" key="6">
    <source>
        <dbReference type="ARBA" id="ARBA00022840"/>
    </source>
</evidence>
<organism evidence="10 11">
    <name type="scientific">Candidatus Cardinium hertigii</name>
    <dbReference type="NCBI Taxonomy" id="247481"/>
    <lineage>
        <taxon>Bacteria</taxon>
        <taxon>Pseudomonadati</taxon>
        <taxon>Bacteroidota</taxon>
        <taxon>Cytophagia</taxon>
        <taxon>Cytophagales</taxon>
        <taxon>Amoebophilaceae</taxon>
        <taxon>Candidatus Cardinium</taxon>
    </lineage>
</organism>
<evidence type="ECO:0000256" key="2">
    <source>
        <dbReference type="ARBA" id="ARBA00022679"/>
    </source>
</evidence>
<dbReference type="NCBIfam" id="TIGR00041">
    <property type="entry name" value="DTMP_kinase"/>
    <property type="match status" value="1"/>
</dbReference>
<evidence type="ECO:0000256" key="8">
    <source>
        <dbReference type="HAMAP-Rule" id="MF_00165"/>
    </source>
</evidence>
<dbReference type="Proteomes" id="UP000245872">
    <property type="component" value="Chromosome"/>
</dbReference>
<dbReference type="GO" id="GO:0004798">
    <property type="term" value="F:dTMP kinase activity"/>
    <property type="evidence" value="ECO:0007669"/>
    <property type="project" value="UniProtKB-UniRule"/>
</dbReference>
<dbReference type="GO" id="GO:0005829">
    <property type="term" value="C:cytosol"/>
    <property type="evidence" value="ECO:0007669"/>
    <property type="project" value="TreeGrafter"/>
</dbReference>
<name>A0A2Z3L9A0_9BACT</name>
<proteinExistence type="inferred from homology"/>
<comment type="function">
    <text evidence="8">Phosphorylation of dTMP to form dTDP in both de novo and salvage pathways of dTTP synthesis.</text>
</comment>
<keyword evidence="5 8" id="KW-0418">Kinase</keyword>
<accession>A0A2Z3L9A0</accession>
<evidence type="ECO:0000256" key="3">
    <source>
        <dbReference type="ARBA" id="ARBA00022727"/>
    </source>
</evidence>
<dbReference type="AlphaFoldDB" id="A0A2Z3L9A0"/>
<comment type="catalytic activity">
    <reaction evidence="7 8">
        <text>dTMP + ATP = dTDP + ADP</text>
        <dbReference type="Rhea" id="RHEA:13517"/>
        <dbReference type="ChEBI" id="CHEBI:30616"/>
        <dbReference type="ChEBI" id="CHEBI:58369"/>
        <dbReference type="ChEBI" id="CHEBI:63528"/>
        <dbReference type="ChEBI" id="CHEBI:456216"/>
        <dbReference type="EC" id="2.7.4.9"/>
    </reaction>
</comment>
<evidence type="ECO:0000256" key="4">
    <source>
        <dbReference type="ARBA" id="ARBA00022741"/>
    </source>
</evidence>
<dbReference type="GO" id="GO:0006233">
    <property type="term" value="P:dTDP biosynthetic process"/>
    <property type="evidence" value="ECO:0007669"/>
    <property type="project" value="InterPro"/>
</dbReference>
<reference evidence="10 11" key="1">
    <citation type="submission" date="2018-05" db="EMBL/GenBank/DDBJ databases">
        <title>Candidatus Cardinium hertigii Genome Assembly.</title>
        <authorList>
            <person name="Showmaker K.C."/>
            <person name="Walden K.O."/>
            <person name="Fields C.J."/>
            <person name="Lambert K.N."/>
            <person name="Hudson M.E."/>
        </authorList>
    </citation>
    <scope>NUCLEOTIDE SEQUENCE [LARGE SCALE GENOMIC DNA]</scope>
    <source>
        <strain evidence="11">cHgTN10</strain>
    </source>
</reference>
<dbReference type="PANTHER" id="PTHR10344:SF4">
    <property type="entry name" value="UMP-CMP KINASE 2, MITOCHONDRIAL"/>
    <property type="match status" value="1"/>
</dbReference>